<dbReference type="PIRSF" id="PIRSF017082">
    <property type="entry name" value="YflP"/>
    <property type="match status" value="1"/>
</dbReference>
<dbReference type="RefSeq" id="WP_275634681.1">
    <property type="nucleotide sequence ID" value="NZ_JARGYD010000011.1"/>
</dbReference>
<dbReference type="Gene3D" id="3.40.190.150">
    <property type="entry name" value="Bordetella uptake gene, domain 1"/>
    <property type="match status" value="1"/>
</dbReference>
<proteinExistence type="inferred from homology"/>
<dbReference type="InterPro" id="IPR042100">
    <property type="entry name" value="Bug_dom1"/>
</dbReference>
<evidence type="ECO:0000313" key="3">
    <source>
        <dbReference type="EMBL" id="MFC3144294.1"/>
    </source>
</evidence>
<dbReference type="Pfam" id="PF03401">
    <property type="entry name" value="TctC"/>
    <property type="match status" value="1"/>
</dbReference>
<dbReference type="EMBL" id="JBHRTB010000010">
    <property type="protein sequence ID" value="MFC3144294.1"/>
    <property type="molecule type" value="Genomic_DNA"/>
</dbReference>
<reference evidence="4" key="1">
    <citation type="journal article" date="2019" name="Int. J. Syst. Evol. Microbiol.">
        <title>The Global Catalogue of Microorganisms (GCM) 10K type strain sequencing project: providing services to taxonomists for standard genome sequencing and annotation.</title>
        <authorList>
            <consortium name="The Broad Institute Genomics Platform"/>
            <consortium name="The Broad Institute Genome Sequencing Center for Infectious Disease"/>
            <person name="Wu L."/>
            <person name="Ma J."/>
        </authorList>
    </citation>
    <scope>NUCLEOTIDE SEQUENCE [LARGE SCALE GENOMIC DNA]</scope>
    <source>
        <strain evidence="4">KCTC 52366</strain>
    </source>
</reference>
<dbReference type="Gene3D" id="3.40.190.10">
    <property type="entry name" value="Periplasmic binding protein-like II"/>
    <property type="match status" value="1"/>
</dbReference>
<protein>
    <submittedName>
        <fullName evidence="3">Bug family tripartite tricarboxylate transporter substrate binding protein</fullName>
    </submittedName>
</protein>
<evidence type="ECO:0000256" key="2">
    <source>
        <dbReference type="SAM" id="SignalP"/>
    </source>
</evidence>
<keyword evidence="4" id="KW-1185">Reference proteome</keyword>
<feature type="chain" id="PRO_5047499493" evidence="2">
    <location>
        <begin position="27"/>
        <end position="341"/>
    </location>
</feature>
<dbReference type="CDD" id="cd07012">
    <property type="entry name" value="PBP2_Bug_TTT"/>
    <property type="match status" value="1"/>
</dbReference>
<organism evidence="3 4">
    <name type="scientific">Psychromarinibacter halotolerans</name>
    <dbReference type="NCBI Taxonomy" id="1775175"/>
    <lineage>
        <taxon>Bacteria</taxon>
        <taxon>Pseudomonadati</taxon>
        <taxon>Pseudomonadota</taxon>
        <taxon>Alphaproteobacteria</taxon>
        <taxon>Rhodobacterales</taxon>
        <taxon>Paracoccaceae</taxon>
        <taxon>Psychromarinibacter</taxon>
    </lineage>
</organism>
<dbReference type="InterPro" id="IPR005064">
    <property type="entry name" value="BUG"/>
</dbReference>
<comment type="similarity">
    <text evidence="1">Belongs to the UPF0065 (bug) family.</text>
</comment>
<sequence>MLTKTLARCAGAAAMAVCAVAGPAMAQWQPDKPINIIVPWSAGGSTDQVTRVVAPILEEALGTPVVVVNQPGASGSIGTKAALDAPRDGYTWTANAIANNATYAVTGLVEDTSIEDYHIYLHVANVPVISVNADAPYQDFGELLEAMKADDSVTVGTAGVNSSGGMALAAINEAAGDDVKARMVTYDGGNPAVLATAAGETMVTTQLAVEQTEMIRAGKIRPLAVLSDGELIIEGLDPIPPITNWLSDMHVAPDYFGVFIPVGAPQEVYDTVDKIWAEQVMNSETLMSYATERGAVFAPSFGEEAMDRAMPVVVAEACARVTRGEAVVDPSEIGIDCPAGE</sequence>
<comment type="caution">
    <text evidence="3">The sequence shown here is derived from an EMBL/GenBank/DDBJ whole genome shotgun (WGS) entry which is preliminary data.</text>
</comment>
<evidence type="ECO:0000256" key="1">
    <source>
        <dbReference type="ARBA" id="ARBA00006987"/>
    </source>
</evidence>
<name>A0ABV7GVU9_9RHOB</name>
<dbReference type="Proteomes" id="UP001595632">
    <property type="component" value="Unassembled WGS sequence"/>
</dbReference>
<evidence type="ECO:0000313" key="4">
    <source>
        <dbReference type="Proteomes" id="UP001595632"/>
    </source>
</evidence>
<keyword evidence="2" id="KW-0732">Signal</keyword>
<accession>A0ABV7GVU9</accession>
<dbReference type="PANTHER" id="PTHR42928:SF5">
    <property type="entry name" value="BLR1237 PROTEIN"/>
    <property type="match status" value="1"/>
</dbReference>
<feature type="signal peptide" evidence="2">
    <location>
        <begin position="1"/>
        <end position="26"/>
    </location>
</feature>
<gene>
    <name evidence="3" type="ORF">ACFOGP_16345</name>
</gene>
<dbReference type="PANTHER" id="PTHR42928">
    <property type="entry name" value="TRICARBOXYLATE-BINDING PROTEIN"/>
    <property type="match status" value="1"/>
</dbReference>